<dbReference type="AlphaFoldDB" id="A0A1Q2KYZ8"/>
<dbReference type="OrthoDB" id="2428905at2"/>
<accession>A0A1Q2KYZ8</accession>
<evidence type="ECO:0000313" key="2">
    <source>
        <dbReference type="Proteomes" id="UP000188184"/>
    </source>
</evidence>
<evidence type="ECO:0008006" key="3">
    <source>
        <dbReference type="Google" id="ProtNLM"/>
    </source>
</evidence>
<name>A0A1Q2KYZ8_9BACL</name>
<protein>
    <recommendedName>
        <fullName evidence="3">DUF1797 family protein</fullName>
    </recommendedName>
</protein>
<dbReference type="Proteomes" id="UP000188184">
    <property type="component" value="Chromosome"/>
</dbReference>
<keyword evidence="2" id="KW-1185">Reference proteome</keyword>
<organism evidence="1 2">
    <name type="scientific">Planococcus lenghuensis</name>
    <dbReference type="NCBI Taxonomy" id="2213202"/>
    <lineage>
        <taxon>Bacteria</taxon>
        <taxon>Bacillati</taxon>
        <taxon>Bacillota</taxon>
        <taxon>Bacilli</taxon>
        <taxon>Bacillales</taxon>
        <taxon>Caryophanaceae</taxon>
        <taxon>Planococcus</taxon>
    </lineage>
</organism>
<dbReference type="KEGG" id="pmar:B0X71_10125"/>
<reference evidence="1 2" key="1">
    <citation type="submission" date="2017-02" db="EMBL/GenBank/DDBJ databases">
        <title>The complete genomic sequence of a novel cold adapted crude oil-degrading bacterium Planococcus qaidamina Y42.</title>
        <authorList>
            <person name="Yang R."/>
        </authorList>
    </citation>
    <scope>NUCLEOTIDE SEQUENCE [LARGE SCALE GENOMIC DNA]</scope>
    <source>
        <strain evidence="1 2">Y42</strain>
    </source>
</reference>
<sequence length="72" mass="8335">MELNNIKELLMTISQYHTVNITQTFSKTGEDWIVVKCMPETRVLELTYIQTQTVEHHTSIDEAATIIARQIN</sequence>
<gene>
    <name evidence="1" type="ORF">B0X71_10125</name>
</gene>
<dbReference type="EMBL" id="CP019640">
    <property type="protein sequence ID" value="AQQ53393.1"/>
    <property type="molecule type" value="Genomic_DNA"/>
</dbReference>
<proteinExistence type="predicted"/>
<dbReference type="RefSeq" id="WP_077589286.1">
    <property type="nucleotide sequence ID" value="NZ_CP019640.1"/>
</dbReference>
<evidence type="ECO:0000313" key="1">
    <source>
        <dbReference type="EMBL" id="AQQ53393.1"/>
    </source>
</evidence>